<keyword evidence="3" id="KW-0560">Oxidoreductase</keyword>
<feature type="compositionally biased region" description="Basic and acidic residues" evidence="1">
    <location>
        <begin position="246"/>
        <end position="257"/>
    </location>
</feature>
<keyword evidence="2" id="KW-0812">Transmembrane</keyword>
<feature type="transmembrane region" description="Helical" evidence="2">
    <location>
        <begin position="200"/>
        <end position="224"/>
    </location>
</feature>
<sequence>MSVKPAPPRTISPRQDVQLPLEKGDALFFNPALFHAAGSSRTTSVQRMANLLQISSAYGRAMESLNRTKMGEALYPVLLKRGHMASITPEDADAVIASCAEGYPFPMNLDRDSQQGGLAPPSQCWSRRLHDSNVFVRTQHLTLPPSPRCRQQRRKAPPSGRFRPIFSVGMDVAFSEAFEEKVMTCRYSDAAETKSVGTNAIVAVAAVALVALCLTGIAAFAGLLPNSDRVAAAMTATPLVDMQVDVRRNDPDPRLEPQLEDGEPGASTN</sequence>
<gene>
    <name evidence="3" type="ORF">PQQ73_12900</name>
</gene>
<evidence type="ECO:0000256" key="1">
    <source>
        <dbReference type="SAM" id="MobiDB-lite"/>
    </source>
</evidence>
<keyword evidence="2" id="KW-0472">Membrane</keyword>
<accession>A0ABW9EDN4</accession>
<dbReference type="Proteomes" id="UP001629392">
    <property type="component" value="Unassembled WGS sequence"/>
</dbReference>
<evidence type="ECO:0000256" key="2">
    <source>
        <dbReference type="SAM" id="Phobius"/>
    </source>
</evidence>
<evidence type="ECO:0000313" key="3">
    <source>
        <dbReference type="EMBL" id="MFM0717228.1"/>
    </source>
</evidence>
<keyword evidence="3" id="KW-0223">Dioxygenase</keyword>
<dbReference type="InterPro" id="IPR008775">
    <property type="entry name" value="Phytyl_CoA_dOase-like"/>
</dbReference>
<dbReference type="GO" id="GO:0051213">
    <property type="term" value="F:dioxygenase activity"/>
    <property type="evidence" value="ECO:0007669"/>
    <property type="project" value="UniProtKB-KW"/>
</dbReference>
<organism evidence="3 4">
    <name type="scientific">Paraburkholderia strydomiana</name>
    <dbReference type="NCBI Taxonomy" id="1245417"/>
    <lineage>
        <taxon>Bacteria</taxon>
        <taxon>Pseudomonadati</taxon>
        <taxon>Pseudomonadota</taxon>
        <taxon>Betaproteobacteria</taxon>
        <taxon>Burkholderiales</taxon>
        <taxon>Burkholderiaceae</taxon>
        <taxon>Paraburkholderia</taxon>
    </lineage>
</organism>
<proteinExistence type="predicted"/>
<keyword evidence="4" id="KW-1185">Reference proteome</keyword>
<name>A0ABW9EDN4_9BURK</name>
<dbReference type="Gene3D" id="2.60.120.620">
    <property type="entry name" value="q2cbj1_9rhob like domain"/>
    <property type="match status" value="1"/>
</dbReference>
<dbReference type="RefSeq" id="WP_408153205.1">
    <property type="nucleotide sequence ID" value="NZ_JAQQCL010000008.1"/>
</dbReference>
<dbReference type="SUPFAM" id="SSF51197">
    <property type="entry name" value="Clavaminate synthase-like"/>
    <property type="match status" value="1"/>
</dbReference>
<dbReference type="EMBL" id="JAQQCL010000008">
    <property type="protein sequence ID" value="MFM0717228.1"/>
    <property type="molecule type" value="Genomic_DNA"/>
</dbReference>
<protein>
    <submittedName>
        <fullName evidence="3">Phytanoyl-CoA dioxygenase family protein</fullName>
    </submittedName>
</protein>
<evidence type="ECO:0000313" key="4">
    <source>
        <dbReference type="Proteomes" id="UP001629392"/>
    </source>
</evidence>
<comment type="caution">
    <text evidence="3">The sequence shown here is derived from an EMBL/GenBank/DDBJ whole genome shotgun (WGS) entry which is preliminary data.</text>
</comment>
<dbReference type="Pfam" id="PF05721">
    <property type="entry name" value="PhyH"/>
    <property type="match status" value="1"/>
</dbReference>
<feature type="region of interest" description="Disordered" evidence="1">
    <location>
        <begin position="246"/>
        <end position="269"/>
    </location>
</feature>
<reference evidence="3 4" key="1">
    <citation type="journal article" date="2024" name="Chem. Sci.">
        <title>Discovery of megapolipeptins by genome mining of a Burkholderiales bacteria collection.</title>
        <authorList>
            <person name="Paulo B.S."/>
            <person name="Recchia M.J.J."/>
            <person name="Lee S."/>
            <person name="Fergusson C.H."/>
            <person name="Romanowski S.B."/>
            <person name="Hernandez A."/>
            <person name="Krull N."/>
            <person name="Liu D.Y."/>
            <person name="Cavanagh H."/>
            <person name="Bos A."/>
            <person name="Gray C.A."/>
            <person name="Murphy B.T."/>
            <person name="Linington R.G."/>
            <person name="Eustaquio A.S."/>
        </authorList>
    </citation>
    <scope>NUCLEOTIDE SEQUENCE [LARGE SCALE GENOMIC DNA]</scope>
    <source>
        <strain evidence="3 4">RL17-350-BIC-E</strain>
    </source>
</reference>
<keyword evidence="2" id="KW-1133">Transmembrane helix</keyword>